<protein>
    <submittedName>
        <fullName evidence="2">Uncharacterized protein</fullName>
    </submittedName>
</protein>
<sequence>GVPRHPHRRRAQAQAARPGPPVRHGDGGGHDGAQAQPAQLAPRGDRLPAAGHLRLRRGRRRDGGGAARHRRRCRHGDREVRRHVRLPLDDPRRRRLRGSRRRHQRRLERAGGRRLWRPCAVRCVLVPRRARPAGLLDLQLQARGVLPLLPHGRRTAARHRARAAAQGPDRRGAAGRGRARALVPALGHPDL</sequence>
<feature type="compositionally biased region" description="Basic and acidic residues" evidence="1">
    <location>
        <begin position="76"/>
        <end position="92"/>
    </location>
</feature>
<name>A0A6J4S9M1_9ACTN</name>
<feature type="compositionally biased region" description="Basic residues" evidence="1">
    <location>
        <begin position="93"/>
        <end position="106"/>
    </location>
</feature>
<organism evidence="2">
    <name type="scientific">uncultured Solirubrobacteraceae bacterium</name>
    <dbReference type="NCBI Taxonomy" id="1162706"/>
    <lineage>
        <taxon>Bacteria</taxon>
        <taxon>Bacillati</taxon>
        <taxon>Actinomycetota</taxon>
        <taxon>Thermoleophilia</taxon>
        <taxon>Solirubrobacterales</taxon>
        <taxon>Solirubrobacteraceae</taxon>
        <taxon>environmental samples</taxon>
    </lineage>
</organism>
<proteinExistence type="predicted"/>
<feature type="non-terminal residue" evidence="2">
    <location>
        <position position="1"/>
    </location>
</feature>
<gene>
    <name evidence="2" type="ORF">AVDCRST_MAG65-2138</name>
</gene>
<evidence type="ECO:0000256" key="1">
    <source>
        <dbReference type="SAM" id="MobiDB-lite"/>
    </source>
</evidence>
<feature type="region of interest" description="Disordered" evidence="1">
    <location>
        <begin position="1"/>
        <end position="106"/>
    </location>
</feature>
<evidence type="ECO:0000313" key="2">
    <source>
        <dbReference type="EMBL" id="CAA9493056.1"/>
    </source>
</evidence>
<feature type="region of interest" description="Disordered" evidence="1">
    <location>
        <begin position="160"/>
        <end position="191"/>
    </location>
</feature>
<dbReference type="AlphaFoldDB" id="A0A6J4S9M1"/>
<accession>A0A6J4S9M1</accession>
<reference evidence="2" key="1">
    <citation type="submission" date="2020-02" db="EMBL/GenBank/DDBJ databases">
        <authorList>
            <person name="Meier V. D."/>
        </authorList>
    </citation>
    <scope>NUCLEOTIDE SEQUENCE</scope>
    <source>
        <strain evidence="2">AVDCRST_MAG65</strain>
    </source>
</reference>
<feature type="non-terminal residue" evidence="2">
    <location>
        <position position="191"/>
    </location>
</feature>
<feature type="compositionally biased region" description="Basic residues" evidence="1">
    <location>
        <begin position="1"/>
        <end position="11"/>
    </location>
</feature>
<dbReference type="EMBL" id="CADCVL010000369">
    <property type="protein sequence ID" value="CAA9493056.1"/>
    <property type="molecule type" value="Genomic_DNA"/>
</dbReference>